<feature type="non-terminal residue" evidence="2">
    <location>
        <position position="137"/>
    </location>
</feature>
<dbReference type="SUPFAM" id="SSF52540">
    <property type="entry name" value="P-loop containing nucleoside triphosphate hydrolases"/>
    <property type="match status" value="1"/>
</dbReference>
<protein>
    <recommendedName>
        <fullName evidence="1">AAA domain-containing protein</fullName>
    </recommendedName>
</protein>
<dbReference type="PANTHER" id="PTHR13696:SF99">
    <property type="entry name" value="COBYRINIC ACID AC-DIAMIDE SYNTHASE"/>
    <property type="match status" value="1"/>
</dbReference>
<comment type="caution">
    <text evidence="2">The sequence shown here is derived from an EMBL/GenBank/DDBJ whole genome shotgun (WGS) entry which is preliminary data.</text>
</comment>
<name>X1I525_9ZZZZ</name>
<dbReference type="InterPro" id="IPR050678">
    <property type="entry name" value="DNA_Partitioning_ATPase"/>
</dbReference>
<accession>X1I525</accession>
<dbReference type="PANTHER" id="PTHR13696">
    <property type="entry name" value="P-LOOP CONTAINING NUCLEOSIDE TRIPHOSPHATE HYDROLASE"/>
    <property type="match status" value="1"/>
</dbReference>
<reference evidence="2" key="1">
    <citation type="journal article" date="2014" name="Front. Microbiol.">
        <title>High frequency of phylogenetically diverse reductive dehalogenase-homologous genes in deep subseafloor sedimentary metagenomes.</title>
        <authorList>
            <person name="Kawai M."/>
            <person name="Futagami T."/>
            <person name="Toyoda A."/>
            <person name="Takaki Y."/>
            <person name="Nishi S."/>
            <person name="Hori S."/>
            <person name="Arai W."/>
            <person name="Tsubouchi T."/>
            <person name="Morono Y."/>
            <person name="Uchiyama I."/>
            <person name="Ito T."/>
            <person name="Fujiyama A."/>
            <person name="Inagaki F."/>
            <person name="Takami H."/>
        </authorList>
    </citation>
    <scope>NUCLEOTIDE SEQUENCE</scope>
    <source>
        <strain evidence="2">Expedition CK06-06</strain>
    </source>
</reference>
<dbReference type="InterPro" id="IPR025669">
    <property type="entry name" value="AAA_dom"/>
</dbReference>
<gene>
    <name evidence="2" type="ORF">S03H2_37980</name>
</gene>
<dbReference type="EMBL" id="BARU01023398">
    <property type="protein sequence ID" value="GAH52658.1"/>
    <property type="molecule type" value="Genomic_DNA"/>
</dbReference>
<feature type="domain" description="AAA" evidence="1">
    <location>
        <begin position="1"/>
        <end position="137"/>
    </location>
</feature>
<dbReference type="AlphaFoldDB" id="X1I525"/>
<dbReference type="Gene3D" id="3.40.50.300">
    <property type="entry name" value="P-loop containing nucleotide triphosphate hydrolases"/>
    <property type="match status" value="1"/>
</dbReference>
<dbReference type="InterPro" id="IPR027417">
    <property type="entry name" value="P-loop_NTPase"/>
</dbReference>
<evidence type="ECO:0000259" key="1">
    <source>
        <dbReference type="Pfam" id="PF13614"/>
    </source>
</evidence>
<dbReference type="Pfam" id="PF13614">
    <property type="entry name" value="AAA_31"/>
    <property type="match status" value="1"/>
</dbReference>
<evidence type="ECO:0000313" key="2">
    <source>
        <dbReference type="EMBL" id="GAH52658.1"/>
    </source>
</evidence>
<sequence>MRIIAVVNQKGGCGKTTVAINLASAIAQEGHRTMIVDMDPQSHCAVGLAVPEEQIEQSIYDVLISKSRNEPIRLTEILWQISDRLELAPASIDLSAFEQQMSGIAQRECCLRDVLGELKNEYDYVIIDCPPAVGLLT</sequence>
<dbReference type="CDD" id="cd02042">
    <property type="entry name" value="ParAB_family"/>
    <property type="match status" value="1"/>
</dbReference>
<organism evidence="2">
    <name type="scientific">marine sediment metagenome</name>
    <dbReference type="NCBI Taxonomy" id="412755"/>
    <lineage>
        <taxon>unclassified sequences</taxon>
        <taxon>metagenomes</taxon>
        <taxon>ecological metagenomes</taxon>
    </lineage>
</organism>
<proteinExistence type="predicted"/>